<dbReference type="RefSeq" id="WP_213484564.1">
    <property type="nucleotide sequence ID" value="NZ_CAJRAY010000047.1"/>
</dbReference>
<reference evidence="1 2" key="1">
    <citation type="submission" date="2021-04" db="EMBL/GenBank/DDBJ databases">
        <authorList>
            <person name="Rakotoarivonina H."/>
        </authorList>
    </citation>
    <scope>NUCLEOTIDE SEQUENCE [LARGE SCALE GENOMIC DNA]</scope>
    <source>
        <strain evidence="1 2">XE</strain>
    </source>
</reference>
<sequence length="316" mass="35071">MNAKQIHRFVERYLEATGCTILEKSPVHFKVKLSPAADRELTNRPYYWSFVDRTGVEPETMSLLLVTDAAKYDAMTAEAESAGAGAGGPQGGAAEQAGMAALSRSFGFVPTGLGTRMPRDDLHFGSRRLEQLFAAARRGGRFVCLFQQPDERALHPYDSAPCTPWLGVNVKVGFVCDMKREEMHAFGVSLATGTVVERFFDRLQGLKLSPRLPANVHVTGASLSLKKAADLIEQALLQKLKTYDYGWAAAANERLKEELARLAHYYEPLLKETDDKQREQIAAQYEARKEEILWQLKPRVVTEIVNAGVFHLSGLA</sequence>
<keyword evidence="2" id="KW-1185">Reference proteome</keyword>
<dbReference type="InterPro" id="IPR024562">
    <property type="entry name" value="YqhG"/>
</dbReference>
<gene>
    <name evidence="1" type="primary">txxe 2101-yqhG</name>
    <name evidence="1" type="ORF">TXXE_10365</name>
</gene>
<organism evidence="1 2">
    <name type="scientific">Thermobacillus xylanilyticus</name>
    <dbReference type="NCBI Taxonomy" id="76633"/>
    <lineage>
        <taxon>Bacteria</taxon>
        <taxon>Bacillati</taxon>
        <taxon>Bacillota</taxon>
        <taxon>Bacilli</taxon>
        <taxon>Bacillales</taxon>
        <taxon>Paenibacillaceae</taxon>
        <taxon>Thermobacillus</taxon>
    </lineage>
</organism>
<dbReference type="Proteomes" id="UP000681526">
    <property type="component" value="Unassembled WGS sequence"/>
</dbReference>
<proteinExistence type="predicted"/>
<evidence type="ECO:0000313" key="1">
    <source>
        <dbReference type="EMBL" id="CAG5086885.1"/>
    </source>
</evidence>
<dbReference type="EMBL" id="CAJRAY010000047">
    <property type="protein sequence ID" value="CAG5086885.1"/>
    <property type="molecule type" value="Genomic_DNA"/>
</dbReference>
<name>A0ABM8V4P4_THEXY</name>
<accession>A0ABM8V4P4</accession>
<dbReference type="Pfam" id="PF11079">
    <property type="entry name" value="YqhG"/>
    <property type="match status" value="2"/>
</dbReference>
<evidence type="ECO:0000313" key="2">
    <source>
        <dbReference type="Proteomes" id="UP000681526"/>
    </source>
</evidence>
<protein>
    <submittedName>
        <fullName evidence="1">Uncharacterized protein yqhG</fullName>
    </submittedName>
</protein>
<comment type="caution">
    <text evidence="1">The sequence shown here is derived from an EMBL/GenBank/DDBJ whole genome shotgun (WGS) entry which is preliminary data.</text>
</comment>